<accession>A0A644WLR3</accession>
<dbReference type="AlphaFoldDB" id="A0A644WLR3"/>
<dbReference type="Gene3D" id="1.10.10.10">
    <property type="entry name" value="Winged helix-like DNA-binding domain superfamily/Winged helix DNA-binding domain"/>
    <property type="match status" value="1"/>
</dbReference>
<feature type="domain" description="RNA polymerase sigma factor 70 region 4 type 2" evidence="6">
    <location>
        <begin position="101"/>
        <end position="152"/>
    </location>
</feature>
<dbReference type="Pfam" id="PF08281">
    <property type="entry name" value="Sigma70_r4_2"/>
    <property type="match status" value="1"/>
</dbReference>
<dbReference type="PANTHER" id="PTHR43133">
    <property type="entry name" value="RNA POLYMERASE ECF-TYPE SIGMA FACTO"/>
    <property type="match status" value="1"/>
</dbReference>
<dbReference type="Gene3D" id="1.10.1740.10">
    <property type="match status" value="1"/>
</dbReference>
<comment type="caution">
    <text evidence="7">The sequence shown here is derived from an EMBL/GenBank/DDBJ whole genome shotgun (WGS) entry which is preliminary data.</text>
</comment>
<dbReference type="InterPro" id="IPR036388">
    <property type="entry name" value="WH-like_DNA-bd_sf"/>
</dbReference>
<dbReference type="Pfam" id="PF04542">
    <property type="entry name" value="Sigma70_r2"/>
    <property type="match status" value="1"/>
</dbReference>
<dbReference type="GO" id="GO:0006352">
    <property type="term" value="P:DNA-templated transcription initiation"/>
    <property type="evidence" value="ECO:0007669"/>
    <property type="project" value="InterPro"/>
</dbReference>
<protein>
    <submittedName>
        <fullName evidence="7">ECF RNA polymerase sigma factor SigW</fullName>
    </submittedName>
</protein>
<evidence type="ECO:0000256" key="2">
    <source>
        <dbReference type="ARBA" id="ARBA00023015"/>
    </source>
</evidence>
<evidence type="ECO:0000259" key="6">
    <source>
        <dbReference type="Pfam" id="PF08281"/>
    </source>
</evidence>
<dbReference type="InterPro" id="IPR014284">
    <property type="entry name" value="RNA_pol_sigma-70_dom"/>
</dbReference>
<dbReference type="GO" id="GO:0016987">
    <property type="term" value="F:sigma factor activity"/>
    <property type="evidence" value="ECO:0007669"/>
    <property type="project" value="UniProtKB-KW"/>
</dbReference>
<dbReference type="GO" id="GO:0003677">
    <property type="term" value="F:DNA binding"/>
    <property type="evidence" value="ECO:0007669"/>
    <property type="project" value="InterPro"/>
</dbReference>
<dbReference type="PANTHER" id="PTHR43133:SF51">
    <property type="entry name" value="RNA POLYMERASE SIGMA FACTOR"/>
    <property type="match status" value="1"/>
</dbReference>
<sequence>MSQSLGTNDYVSAAIEKHADMVRRICFLYLRNSADVEDVFQEVFLKFFLNYDTFESDDHQKAWLCRVAFNKCKDLCKSFWRKRVVSIEEMEIPYENPKQDDLIRTVLGLPSDQKEVVYLHYYESRSIPEIAEIMQKNANTVYSILRRAKAQLKKKVGDDEL</sequence>
<keyword evidence="3" id="KW-0731">Sigma factor</keyword>
<dbReference type="InterPro" id="IPR013325">
    <property type="entry name" value="RNA_pol_sigma_r2"/>
</dbReference>
<dbReference type="InterPro" id="IPR013249">
    <property type="entry name" value="RNA_pol_sigma70_r4_t2"/>
</dbReference>
<dbReference type="InterPro" id="IPR039425">
    <property type="entry name" value="RNA_pol_sigma-70-like"/>
</dbReference>
<feature type="domain" description="RNA polymerase sigma-70 region 2" evidence="5">
    <location>
        <begin position="15"/>
        <end position="79"/>
    </location>
</feature>
<evidence type="ECO:0000256" key="3">
    <source>
        <dbReference type="ARBA" id="ARBA00023082"/>
    </source>
</evidence>
<name>A0A644WLR3_9ZZZZ</name>
<dbReference type="InterPro" id="IPR007627">
    <property type="entry name" value="RNA_pol_sigma70_r2"/>
</dbReference>
<evidence type="ECO:0000256" key="1">
    <source>
        <dbReference type="ARBA" id="ARBA00010641"/>
    </source>
</evidence>
<gene>
    <name evidence="7" type="primary">sigW_37</name>
    <name evidence="7" type="ORF">SDC9_51107</name>
</gene>
<reference evidence="7" key="1">
    <citation type="submission" date="2019-08" db="EMBL/GenBank/DDBJ databases">
        <authorList>
            <person name="Kucharzyk K."/>
            <person name="Murdoch R.W."/>
            <person name="Higgins S."/>
            <person name="Loffler F."/>
        </authorList>
    </citation>
    <scope>NUCLEOTIDE SEQUENCE</scope>
</reference>
<dbReference type="InterPro" id="IPR013324">
    <property type="entry name" value="RNA_pol_sigma_r3/r4-like"/>
</dbReference>
<comment type="similarity">
    <text evidence="1">Belongs to the sigma-70 factor family. ECF subfamily.</text>
</comment>
<organism evidence="7">
    <name type="scientific">bioreactor metagenome</name>
    <dbReference type="NCBI Taxonomy" id="1076179"/>
    <lineage>
        <taxon>unclassified sequences</taxon>
        <taxon>metagenomes</taxon>
        <taxon>ecological metagenomes</taxon>
    </lineage>
</organism>
<evidence type="ECO:0000259" key="5">
    <source>
        <dbReference type="Pfam" id="PF04542"/>
    </source>
</evidence>
<proteinExistence type="inferred from homology"/>
<keyword evidence="4" id="KW-0804">Transcription</keyword>
<evidence type="ECO:0000313" key="7">
    <source>
        <dbReference type="EMBL" id="MPM04826.1"/>
    </source>
</evidence>
<dbReference type="SUPFAM" id="SSF88659">
    <property type="entry name" value="Sigma3 and sigma4 domains of RNA polymerase sigma factors"/>
    <property type="match status" value="1"/>
</dbReference>
<dbReference type="EMBL" id="VSSQ01001074">
    <property type="protein sequence ID" value="MPM04826.1"/>
    <property type="molecule type" value="Genomic_DNA"/>
</dbReference>
<dbReference type="SUPFAM" id="SSF88946">
    <property type="entry name" value="Sigma2 domain of RNA polymerase sigma factors"/>
    <property type="match status" value="1"/>
</dbReference>
<dbReference type="NCBIfam" id="TIGR02937">
    <property type="entry name" value="sigma70-ECF"/>
    <property type="match status" value="1"/>
</dbReference>
<keyword evidence="2" id="KW-0805">Transcription regulation</keyword>
<evidence type="ECO:0000256" key="4">
    <source>
        <dbReference type="ARBA" id="ARBA00023163"/>
    </source>
</evidence>
<dbReference type="CDD" id="cd06171">
    <property type="entry name" value="Sigma70_r4"/>
    <property type="match status" value="1"/>
</dbReference>